<feature type="compositionally biased region" description="Basic and acidic residues" evidence="1">
    <location>
        <begin position="74"/>
        <end position="83"/>
    </location>
</feature>
<feature type="compositionally biased region" description="Low complexity" evidence="1">
    <location>
        <begin position="48"/>
        <end position="61"/>
    </location>
</feature>
<proteinExistence type="predicted"/>
<feature type="region of interest" description="Disordered" evidence="1">
    <location>
        <begin position="47"/>
        <end position="89"/>
    </location>
</feature>
<sequence>MANNTPTSSRIQLTKIPTRTLSTRKHTSYNRSVRRYDFKYRGLSTRDTSLTTSKSSPTSTSGHASPDIPPSVAHKADQPKETRQNILTPVRTSPARSPLLHAQHNKPIISKAVLTSKLGADTDEIYTSPDVLLRQTQALLHAELETLMQALYLRISAVHASPAVAAKYVDAFERLAADTFLHERQNIAKDETRWVAKIDADLCGQDESVLRNKILREVLSAQAAHESKTVSALLGQYGQVL</sequence>
<feature type="compositionally biased region" description="Polar residues" evidence="1">
    <location>
        <begin position="1"/>
        <end position="21"/>
    </location>
</feature>
<dbReference type="EMBL" id="SWKV01000007">
    <property type="protein sequence ID" value="KAF3045010.1"/>
    <property type="molecule type" value="Genomic_DNA"/>
</dbReference>
<comment type="caution">
    <text evidence="2">The sequence shown here is derived from an EMBL/GenBank/DDBJ whole genome shotgun (WGS) entry which is preliminary data.</text>
</comment>
<evidence type="ECO:0000313" key="3">
    <source>
        <dbReference type="Proteomes" id="UP000758155"/>
    </source>
</evidence>
<dbReference type="OrthoDB" id="10640281at2759"/>
<keyword evidence="3" id="KW-1185">Reference proteome</keyword>
<feature type="region of interest" description="Disordered" evidence="1">
    <location>
        <begin position="1"/>
        <end position="29"/>
    </location>
</feature>
<name>A0A9P4WWL9_9PLEO</name>
<dbReference type="AlphaFoldDB" id="A0A9P4WWL9"/>
<reference evidence="2" key="1">
    <citation type="submission" date="2019-04" db="EMBL/GenBank/DDBJ databases">
        <title>Sequencing of skin fungus with MAO and IRED activity.</title>
        <authorList>
            <person name="Marsaioli A.J."/>
            <person name="Bonatto J.M.C."/>
            <person name="Reis Junior O."/>
        </authorList>
    </citation>
    <scope>NUCLEOTIDE SEQUENCE</scope>
    <source>
        <strain evidence="2">28M1</strain>
    </source>
</reference>
<evidence type="ECO:0000256" key="1">
    <source>
        <dbReference type="SAM" id="MobiDB-lite"/>
    </source>
</evidence>
<protein>
    <submittedName>
        <fullName evidence="2">Uncharacterized protein</fullName>
    </submittedName>
</protein>
<gene>
    <name evidence="2" type="ORF">E8E12_003293</name>
</gene>
<organism evidence="2 3">
    <name type="scientific">Didymella heteroderae</name>
    <dbReference type="NCBI Taxonomy" id="1769908"/>
    <lineage>
        <taxon>Eukaryota</taxon>
        <taxon>Fungi</taxon>
        <taxon>Dikarya</taxon>
        <taxon>Ascomycota</taxon>
        <taxon>Pezizomycotina</taxon>
        <taxon>Dothideomycetes</taxon>
        <taxon>Pleosporomycetidae</taxon>
        <taxon>Pleosporales</taxon>
        <taxon>Pleosporineae</taxon>
        <taxon>Didymellaceae</taxon>
        <taxon>Didymella</taxon>
    </lineage>
</organism>
<accession>A0A9P4WWL9</accession>
<dbReference type="Proteomes" id="UP000758155">
    <property type="component" value="Unassembled WGS sequence"/>
</dbReference>
<evidence type="ECO:0000313" key="2">
    <source>
        <dbReference type="EMBL" id="KAF3045010.1"/>
    </source>
</evidence>